<reference evidence="2 3" key="1">
    <citation type="submission" date="2019-11" db="EMBL/GenBank/DDBJ databases">
        <title>Spirosoma endbachense sp. nov., isolated from a natural salt meadow.</title>
        <authorList>
            <person name="Rojas J."/>
            <person name="Ambika Manirajan B."/>
            <person name="Ratering S."/>
            <person name="Suarez C."/>
            <person name="Geissler-Plaum R."/>
            <person name="Schnell S."/>
        </authorList>
    </citation>
    <scope>NUCLEOTIDE SEQUENCE [LARGE SCALE GENOMIC DNA]</scope>
    <source>
        <strain evidence="2 3">I-24</strain>
    </source>
</reference>
<dbReference type="AlphaFoldDB" id="A0A6P1W8I2"/>
<dbReference type="Proteomes" id="UP000464577">
    <property type="component" value="Chromosome"/>
</dbReference>
<sequence length="774" mass="83479">MKLFPAITQVRWLQRADHVTNVLEVSVLVESGLPFRKVYRRIASLALVVVLLVSQLGFATNPTVRLNTPGNKAAFMVNTTITLRATAFDAEGKNTISKVEFYSGTNKLGEGTVDTVNNNFKGENVPYSFTWTATSTPGTYQISAKVIAGGATVPSSNTATVTFHPTTITSNKIYYVQPGAAASGTGTQSSPFLTIQQAADLTLPGDKVYLLNPINSTTYFNNTVVIRRTGRNGYPIIYTHAPGNDPLITFDGWNAFSLVDGASYIEINDLRIQGNNDNITIAQAQNQPGGCNNLTGTPEGKFNGNGLSASGRRRESAAFPHHIKFVGNEVFDCGGGGISAIECDYITIDENTVYDNSWDTIYGSSGISILTSRNIDSNTGYRNFIRKNKSYGNHLYVNWIAAPCAITDGNGIIIDSNKDYAYTGRTLVSNNVVWNNGGSGIHSFKSQHVDLFNNTAYQNSQSAEPVGELYASYSTDINIFNNIIYTILNERANTTNNNSAVNYDYNLYYNTPNNSTTIPGRGPHDIYGANPQFVNPTLTATADFRLNPASPALNVGNSTSGQYAVDDIAGVTRPKGGVVDIGAFEANVPAIPSNFTQSNLQPTQVTFTWIDNATNETGFVLEKRVLPNGSYTTVVSPGVNATTATDNQILKGTSYRYRLASKNASGPSGYVYTDVTTPGARLSAEGSTELTESEGYFTISPNPVESQLIVIAMSYQTVPTIQLVTADGRLVSVKIETPDSGHILVRPLKHLATGTYIVTVKTDIVSQSKRVLIP</sequence>
<dbReference type="InterPro" id="IPR013783">
    <property type="entry name" value="Ig-like_fold"/>
</dbReference>
<dbReference type="InterPro" id="IPR003961">
    <property type="entry name" value="FN3_dom"/>
</dbReference>
<organism evidence="2 3">
    <name type="scientific">Spirosoma endbachense</name>
    <dbReference type="NCBI Taxonomy" id="2666025"/>
    <lineage>
        <taxon>Bacteria</taxon>
        <taxon>Pseudomonadati</taxon>
        <taxon>Bacteroidota</taxon>
        <taxon>Cytophagia</taxon>
        <taxon>Cytophagales</taxon>
        <taxon>Cytophagaceae</taxon>
        <taxon>Spirosoma</taxon>
    </lineage>
</organism>
<dbReference type="PROSITE" id="PS50853">
    <property type="entry name" value="FN3"/>
    <property type="match status" value="1"/>
</dbReference>
<dbReference type="Gene3D" id="2.60.40.10">
    <property type="entry name" value="Immunoglobulins"/>
    <property type="match status" value="1"/>
</dbReference>
<dbReference type="Gene3D" id="2.160.20.10">
    <property type="entry name" value="Single-stranded right-handed beta-helix, Pectin lyase-like"/>
    <property type="match status" value="1"/>
</dbReference>
<gene>
    <name evidence="2" type="ORF">GJR95_37250</name>
</gene>
<accession>A0A6P1W8I2</accession>
<dbReference type="EMBL" id="CP045997">
    <property type="protein sequence ID" value="QHW00330.1"/>
    <property type="molecule type" value="Genomic_DNA"/>
</dbReference>
<dbReference type="InterPro" id="IPR011050">
    <property type="entry name" value="Pectin_lyase_fold/virulence"/>
</dbReference>
<dbReference type="InterPro" id="IPR039448">
    <property type="entry name" value="Beta_helix"/>
</dbReference>
<dbReference type="InterPro" id="IPR059226">
    <property type="entry name" value="Choice_anch_Q_dom"/>
</dbReference>
<dbReference type="NCBIfam" id="TIGR04183">
    <property type="entry name" value="Por_Secre_tail"/>
    <property type="match status" value="1"/>
</dbReference>
<dbReference type="RefSeq" id="WP_162390721.1">
    <property type="nucleotide sequence ID" value="NZ_CP045997.1"/>
</dbReference>
<dbReference type="InterPro" id="IPR006626">
    <property type="entry name" value="PbH1"/>
</dbReference>
<name>A0A6P1W8I2_9BACT</name>
<keyword evidence="3" id="KW-1185">Reference proteome</keyword>
<dbReference type="NCBIfam" id="NF041518">
    <property type="entry name" value="choice_anch_Q"/>
    <property type="match status" value="1"/>
</dbReference>
<feature type="domain" description="Fibronectin type-III" evidence="1">
    <location>
        <begin position="591"/>
        <end position="680"/>
    </location>
</feature>
<dbReference type="SMART" id="SM00710">
    <property type="entry name" value="PbH1"/>
    <property type="match status" value="5"/>
</dbReference>
<dbReference type="SUPFAM" id="SSF49265">
    <property type="entry name" value="Fibronectin type III"/>
    <property type="match status" value="1"/>
</dbReference>
<dbReference type="CDD" id="cd00063">
    <property type="entry name" value="FN3"/>
    <property type="match status" value="1"/>
</dbReference>
<evidence type="ECO:0000259" key="1">
    <source>
        <dbReference type="PROSITE" id="PS50853"/>
    </source>
</evidence>
<dbReference type="SUPFAM" id="SSF51126">
    <property type="entry name" value="Pectin lyase-like"/>
    <property type="match status" value="1"/>
</dbReference>
<evidence type="ECO:0000313" key="2">
    <source>
        <dbReference type="EMBL" id="QHW00330.1"/>
    </source>
</evidence>
<protein>
    <submittedName>
        <fullName evidence="2">T9SS type A sorting domain-containing protein</fullName>
    </submittedName>
</protein>
<dbReference type="InterPro" id="IPR036116">
    <property type="entry name" value="FN3_sf"/>
</dbReference>
<dbReference type="InterPro" id="IPR026444">
    <property type="entry name" value="Secre_tail"/>
</dbReference>
<dbReference type="KEGG" id="senf:GJR95_37250"/>
<dbReference type="Pfam" id="PF17957">
    <property type="entry name" value="Big_7"/>
    <property type="match status" value="1"/>
</dbReference>
<dbReference type="Pfam" id="PF13229">
    <property type="entry name" value="Beta_helix"/>
    <property type="match status" value="1"/>
</dbReference>
<dbReference type="InterPro" id="IPR012334">
    <property type="entry name" value="Pectin_lyas_fold"/>
</dbReference>
<dbReference type="SMART" id="SM00060">
    <property type="entry name" value="FN3"/>
    <property type="match status" value="1"/>
</dbReference>
<evidence type="ECO:0000313" key="3">
    <source>
        <dbReference type="Proteomes" id="UP000464577"/>
    </source>
</evidence>
<proteinExistence type="predicted"/>